<reference evidence="2 3" key="1">
    <citation type="submission" date="2019-11" db="EMBL/GenBank/DDBJ databases">
        <authorList>
            <person name="Im W.T."/>
        </authorList>
    </citation>
    <scope>NUCLEOTIDE SEQUENCE [LARGE SCALE GENOMIC DNA]</scope>
    <source>
        <strain evidence="2 3">SB-02</strain>
    </source>
</reference>
<organism evidence="2 3">
    <name type="scientific">Phnomibacter ginsenosidimutans</name>
    <dbReference type="NCBI Taxonomy" id="2676868"/>
    <lineage>
        <taxon>Bacteria</taxon>
        <taxon>Pseudomonadati</taxon>
        <taxon>Bacteroidota</taxon>
        <taxon>Chitinophagia</taxon>
        <taxon>Chitinophagales</taxon>
        <taxon>Chitinophagaceae</taxon>
        <taxon>Phnomibacter</taxon>
    </lineage>
</organism>
<keyword evidence="3" id="KW-1185">Reference proteome</keyword>
<feature type="signal peptide" evidence="1">
    <location>
        <begin position="1"/>
        <end position="19"/>
    </location>
</feature>
<dbReference type="AlphaFoldDB" id="A0A6I6G997"/>
<feature type="chain" id="PRO_5026036902" description="Sensor of ECF-type sigma factor" evidence="1">
    <location>
        <begin position="20"/>
        <end position="155"/>
    </location>
</feature>
<gene>
    <name evidence="2" type="ORF">GLV81_13235</name>
</gene>
<evidence type="ECO:0000313" key="2">
    <source>
        <dbReference type="EMBL" id="QGW28934.1"/>
    </source>
</evidence>
<evidence type="ECO:0000256" key="1">
    <source>
        <dbReference type="SAM" id="SignalP"/>
    </source>
</evidence>
<sequence>MKKFLFSVLVLALGSTVNAQTVKDELAYVQQIWGKEKKAVVSEALQLKTEDAEKFWPLYEAYQTTRNKLGQDRMAAIENYSNNFETMTDAKATEIAKAVLAYNKALNKLQGDYLKKISKAVSPIKAVQFLQLENYIDAQIKAVVSEALPFFPDKK</sequence>
<accession>A0A6I6G997</accession>
<proteinExistence type="predicted"/>
<dbReference type="Proteomes" id="UP000426027">
    <property type="component" value="Chromosome"/>
</dbReference>
<dbReference type="RefSeq" id="WP_157479287.1">
    <property type="nucleotide sequence ID" value="NZ_CP046566.1"/>
</dbReference>
<keyword evidence="1" id="KW-0732">Signal</keyword>
<name>A0A6I6G997_9BACT</name>
<evidence type="ECO:0000313" key="3">
    <source>
        <dbReference type="Proteomes" id="UP000426027"/>
    </source>
</evidence>
<dbReference type="KEGG" id="fls:GLV81_13235"/>
<protein>
    <recommendedName>
        <fullName evidence="4">Sensor of ECF-type sigma factor</fullName>
    </recommendedName>
</protein>
<dbReference type="EMBL" id="CP046566">
    <property type="protein sequence ID" value="QGW28934.1"/>
    <property type="molecule type" value="Genomic_DNA"/>
</dbReference>
<evidence type="ECO:0008006" key="4">
    <source>
        <dbReference type="Google" id="ProtNLM"/>
    </source>
</evidence>